<evidence type="ECO:0000313" key="2">
    <source>
        <dbReference type="EMBL" id="CCF47101.1"/>
    </source>
</evidence>
<gene>
    <name evidence="2" type="ORF">CH063_15624</name>
</gene>
<accession>H1W3N8</accession>
<dbReference type="STRING" id="759273.H1W3N8"/>
<organism evidence="2 3">
    <name type="scientific">Colletotrichum higginsianum (strain IMI 349063)</name>
    <name type="common">Crucifer anthracnose fungus</name>
    <dbReference type="NCBI Taxonomy" id="759273"/>
    <lineage>
        <taxon>Eukaryota</taxon>
        <taxon>Fungi</taxon>
        <taxon>Dikarya</taxon>
        <taxon>Ascomycota</taxon>
        <taxon>Pezizomycotina</taxon>
        <taxon>Sordariomycetes</taxon>
        <taxon>Hypocreomycetidae</taxon>
        <taxon>Glomerellales</taxon>
        <taxon>Glomerellaceae</taxon>
        <taxon>Colletotrichum</taxon>
        <taxon>Colletotrichum destructivum species complex</taxon>
    </lineage>
</organism>
<evidence type="ECO:0000313" key="3">
    <source>
        <dbReference type="Proteomes" id="UP000007174"/>
    </source>
</evidence>
<protein>
    <submittedName>
        <fullName evidence="2">Charged multivesicular body protein 2a</fullName>
    </submittedName>
</protein>
<name>H1W3N8_COLHI</name>
<dbReference type="AlphaFoldDB" id="H1W3N8"/>
<proteinExistence type="predicted"/>
<dbReference type="Proteomes" id="UP000007174">
    <property type="component" value="Unassembled WGS sequence"/>
</dbReference>
<dbReference type="EMBL" id="CACQ02009366">
    <property type="protein sequence ID" value="CCF47101.1"/>
    <property type="molecule type" value="Genomic_DNA"/>
</dbReference>
<dbReference type="Gene3D" id="6.10.140.1230">
    <property type="match status" value="1"/>
</dbReference>
<dbReference type="HOGENOM" id="CLU_1547459_0_0_1"/>
<reference evidence="3" key="1">
    <citation type="journal article" date="2012" name="Nat. Genet.">
        <title>Lifestyle transitions in plant pathogenic Colletotrichum fungi deciphered by genome and transcriptome analyses.</title>
        <authorList>
            <person name="O'Connell R.J."/>
            <person name="Thon M.R."/>
            <person name="Hacquard S."/>
            <person name="Amyotte S.G."/>
            <person name="Kleemann J."/>
            <person name="Torres M.F."/>
            <person name="Damm U."/>
            <person name="Buiate E.A."/>
            <person name="Epstein L."/>
            <person name="Alkan N."/>
            <person name="Altmueller J."/>
            <person name="Alvarado-Balderrama L."/>
            <person name="Bauser C.A."/>
            <person name="Becker C."/>
            <person name="Birren B.W."/>
            <person name="Chen Z."/>
            <person name="Choi J."/>
            <person name="Crouch J.A."/>
            <person name="Duvick J.P."/>
            <person name="Farman M.A."/>
            <person name="Gan P."/>
            <person name="Heiman D."/>
            <person name="Henrissat B."/>
            <person name="Howard R.J."/>
            <person name="Kabbage M."/>
            <person name="Koch C."/>
            <person name="Kracher B."/>
            <person name="Kubo Y."/>
            <person name="Law A.D."/>
            <person name="Lebrun M.-H."/>
            <person name="Lee Y.-H."/>
            <person name="Miyara I."/>
            <person name="Moore N."/>
            <person name="Neumann U."/>
            <person name="Nordstroem K."/>
            <person name="Panaccione D.G."/>
            <person name="Panstruga R."/>
            <person name="Place M."/>
            <person name="Proctor R.H."/>
            <person name="Prusky D."/>
            <person name="Rech G."/>
            <person name="Reinhardt R."/>
            <person name="Rollins J.A."/>
            <person name="Rounsley S."/>
            <person name="Schardl C.L."/>
            <person name="Schwartz D.C."/>
            <person name="Shenoy N."/>
            <person name="Shirasu K."/>
            <person name="Sikhakolli U.R."/>
            <person name="Stueber K."/>
            <person name="Sukno S.A."/>
            <person name="Sweigard J.A."/>
            <person name="Takano Y."/>
            <person name="Takahara H."/>
            <person name="Trail F."/>
            <person name="van der Does H.C."/>
            <person name="Voll L.M."/>
            <person name="Will I."/>
            <person name="Young S."/>
            <person name="Zeng Q."/>
            <person name="Zhang J."/>
            <person name="Zhou S."/>
            <person name="Dickman M.B."/>
            <person name="Schulze-Lefert P."/>
            <person name="Ver Loren van Themaat E."/>
            <person name="Ma L.-J."/>
            <person name="Vaillancourt L.J."/>
        </authorList>
    </citation>
    <scope>NUCLEOTIDE SEQUENCE [LARGE SCALE GENOMIC DNA]</scope>
    <source>
        <strain evidence="3">IMI 349063</strain>
    </source>
</reference>
<evidence type="ECO:0000256" key="1">
    <source>
        <dbReference type="SAM" id="MobiDB-lite"/>
    </source>
</evidence>
<feature type="region of interest" description="Disordered" evidence="1">
    <location>
        <begin position="98"/>
        <end position="125"/>
    </location>
</feature>
<sequence>MDQRQEMMDDVMDDAMDVGADEEGEEVVEQVLEEIGVDLTSAVSTRDRSMMETHWLTRCVRSSEKHRLECRRRRFRRAELLKRLAEVEVGIPATTPSRPALTAFDGSRSDNAGRNGRKGLGAATMDDGESRAASLFCHIRNGVPGKWEGALFPQAGVSSHAATIRMDVSVGGE</sequence>